<dbReference type="InterPro" id="IPR019757">
    <property type="entry name" value="Pept_S26A_signal_pept_1_Lys-AS"/>
</dbReference>
<evidence type="ECO:0000256" key="2">
    <source>
        <dbReference type="ARBA" id="ARBA00022792"/>
    </source>
</evidence>
<dbReference type="AlphaFoldDB" id="A0A1B2J9L2"/>
<evidence type="ECO:0000313" key="10">
    <source>
        <dbReference type="EMBL" id="ANZ74680.1"/>
    </source>
</evidence>
<dbReference type="CDD" id="cd06530">
    <property type="entry name" value="S26_SPase_I"/>
    <property type="match status" value="1"/>
</dbReference>
<dbReference type="Pfam" id="PF10502">
    <property type="entry name" value="Peptidase_S26"/>
    <property type="match status" value="1"/>
</dbReference>
<gene>
    <name evidence="10" type="primary">IMP1</name>
    <name evidence="10" type="ORF">ATY40_BA7501603</name>
</gene>
<dbReference type="GO" id="GO:0042720">
    <property type="term" value="C:mitochondrial inner membrane peptidase complex"/>
    <property type="evidence" value="ECO:0007669"/>
    <property type="project" value="TreeGrafter"/>
</dbReference>
<keyword evidence="11" id="KW-1185">Reference proteome</keyword>
<dbReference type="OrthoDB" id="308440at2759"/>
<accession>A0A1B2J9L2</accession>
<dbReference type="GO" id="GO:0006465">
    <property type="term" value="P:signal peptide processing"/>
    <property type="evidence" value="ECO:0007669"/>
    <property type="project" value="InterPro"/>
</dbReference>
<dbReference type="NCBIfam" id="TIGR02227">
    <property type="entry name" value="sigpep_I_bact"/>
    <property type="match status" value="1"/>
</dbReference>
<proteinExistence type="inferred from homology"/>
<sequence>MDLTFLRTTLSWTLRAGCLIHFFHSHVYEFKETRGESMLPTLQARHDYVHTLKNYKFGRNIQTGDIIVALKPTDPDQRVCKRVTGMPGDIILIDPSSGSLEKDKPDARSTAFDRYIVIPDGHVWLTGDNLSHSLDSRTYSVLPMGLIKGKIVAANDMNKSWKSLWGFRWIEGGVQPSDTPSWSRASSSDVT</sequence>
<keyword evidence="2 8" id="KW-0999">Mitochondrion inner membrane</keyword>
<dbReference type="InterPro" id="IPR036286">
    <property type="entry name" value="LexA/Signal_pep-like_sf"/>
</dbReference>
<feature type="active site" evidence="7">
    <location>
        <position position="37"/>
    </location>
</feature>
<dbReference type="EMBL" id="CP014584">
    <property type="protein sequence ID" value="ANZ74680.1"/>
    <property type="molecule type" value="Genomic_DNA"/>
</dbReference>
<evidence type="ECO:0000256" key="6">
    <source>
        <dbReference type="ARBA" id="ARBA00038445"/>
    </source>
</evidence>
<dbReference type="EC" id="3.4.21.-" evidence="8"/>
<comment type="similarity">
    <text evidence="6">Belongs to the peptidase S26 family. IMP1 subfamily.</text>
</comment>
<organism evidence="10 11">
    <name type="scientific">Komagataella pastoris</name>
    <name type="common">Yeast</name>
    <name type="synonym">Pichia pastoris</name>
    <dbReference type="NCBI Taxonomy" id="4922"/>
    <lineage>
        <taxon>Eukaryota</taxon>
        <taxon>Fungi</taxon>
        <taxon>Dikarya</taxon>
        <taxon>Ascomycota</taxon>
        <taxon>Saccharomycotina</taxon>
        <taxon>Pichiomycetes</taxon>
        <taxon>Pichiales</taxon>
        <taxon>Pichiaceae</taxon>
        <taxon>Komagataella</taxon>
    </lineage>
</organism>
<feature type="active site" evidence="7">
    <location>
        <position position="81"/>
    </location>
</feature>
<evidence type="ECO:0000256" key="1">
    <source>
        <dbReference type="ARBA" id="ARBA00004273"/>
    </source>
</evidence>
<keyword evidence="5" id="KW-0472">Membrane</keyword>
<dbReference type="GO" id="GO:0006627">
    <property type="term" value="P:protein processing involved in protein targeting to mitochondrion"/>
    <property type="evidence" value="ECO:0007669"/>
    <property type="project" value="TreeGrafter"/>
</dbReference>
<evidence type="ECO:0000313" key="11">
    <source>
        <dbReference type="Proteomes" id="UP000094565"/>
    </source>
</evidence>
<dbReference type="InterPro" id="IPR052064">
    <property type="entry name" value="Mito_IMP1_subunit"/>
</dbReference>
<protein>
    <recommendedName>
        <fullName evidence="8">Mitochondrial inner membrane protease subunit</fullName>
        <ecNumber evidence="8">3.4.21.-</ecNumber>
    </recommendedName>
</protein>
<dbReference type="Proteomes" id="UP000094565">
    <property type="component" value="Chromosome 1"/>
</dbReference>
<dbReference type="InterPro" id="IPR000223">
    <property type="entry name" value="Pept_S26A_signal_pept_1"/>
</dbReference>
<dbReference type="PANTHER" id="PTHR12383">
    <property type="entry name" value="PROTEASE FAMILY S26 MITOCHONDRIAL INNER MEMBRANE PROTEASE-RELATED"/>
    <property type="match status" value="1"/>
</dbReference>
<keyword evidence="8" id="KW-0645">Protease</keyword>
<evidence type="ECO:0000256" key="3">
    <source>
        <dbReference type="ARBA" id="ARBA00022801"/>
    </source>
</evidence>
<reference evidence="10 11" key="1">
    <citation type="submission" date="2016-02" db="EMBL/GenBank/DDBJ databases">
        <title>Comparative genomic and transcriptomic foundation for Pichia pastoris.</title>
        <authorList>
            <person name="Love K.R."/>
            <person name="Shah K.A."/>
            <person name="Whittaker C.A."/>
            <person name="Wu J."/>
            <person name="Bartlett M.C."/>
            <person name="Ma D."/>
            <person name="Leeson R.L."/>
            <person name="Priest M."/>
            <person name="Young S.K."/>
            <person name="Love J.C."/>
        </authorList>
    </citation>
    <scope>NUCLEOTIDE SEQUENCE [LARGE SCALE GENOMIC DNA]</scope>
    <source>
        <strain evidence="10 11">ATCC 28485</strain>
    </source>
</reference>
<dbReference type="PRINTS" id="PR00727">
    <property type="entry name" value="LEADERPTASE"/>
</dbReference>
<keyword evidence="4 8" id="KW-0496">Mitochondrion</keyword>
<dbReference type="InterPro" id="IPR019533">
    <property type="entry name" value="Peptidase_S26"/>
</dbReference>
<dbReference type="FunFam" id="2.10.109.10:FF:000018">
    <property type="entry name" value="Mitochondrial inner membrane protease subunit"/>
    <property type="match status" value="1"/>
</dbReference>
<evidence type="ECO:0000256" key="4">
    <source>
        <dbReference type="ARBA" id="ARBA00023128"/>
    </source>
</evidence>
<dbReference type="GO" id="GO:0004252">
    <property type="term" value="F:serine-type endopeptidase activity"/>
    <property type="evidence" value="ECO:0007669"/>
    <property type="project" value="InterPro"/>
</dbReference>
<feature type="domain" description="Peptidase S26" evidence="9">
    <location>
        <begin position="9"/>
        <end position="152"/>
    </location>
</feature>
<name>A0A1B2J9L2_PICPA</name>
<evidence type="ECO:0000256" key="5">
    <source>
        <dbReference type="ARBA" id="ARBA00023136"/>
    </source>
</evidence>
<evidence type="ECO:0000256" key="7">
    <source>
        <dbReference type="PIRSR" id="PIRSR600223-1"/>
    </source>
</evidence>
<dbReference type="Gene3D" id="2.10.109.10">
    <property type="entry name" value="Umud Fragment, subunit A"/>
    <property type="match status" value="1"/>
</dbReference>
<evidence type="ECO:0000259" key="9">
    <source>
        <dbReference type="Pfam" id="PF10502"/>
    </source>
</evidence>
<evidence type="ECO:0000256" key="8">
    <source>
        <dbReference type="RuleBase" id="RU362041"/>
    </source>
</evidence>
<dbReference type="SUPFAM" id="SSF51306">
    <property type="entry name" value="LexA/Signal peptidase"/>
    <property type="match status" value="1"/>
</dbReference>
<keyword evidence="3 8" id="KW-0378">Hydrolase</keyword>
<dbReference type="PROSITE" id="PS00760">
    <property type="entry name" value="SPASE_I_2"/>
    <property type="match status" value="1"/>
</dbReference>
<comment type="subcellular location">
    <subcellularLocation>
        <location evidence="1 8">Mitochondrion inner membrane</location>
    </subcellularLocation>
</comment>
<dbReference type="PANTHER" id="PTHR12383:SF16">
    <property type="entry name" value="MITOCHONDRIAL INNER MEMBRANE PROTEASE SUBUNIT 1"/>
    <property type="match status" value="1"/>
</dbReference>